<gene>
    <name evidence="9" type="primary">tatA</name>
    <name evidence="11" type="ORF">DAY19_14460</name>
</gene>
<feature type="compositionally biased region" description="Basic and acidic residues" evidence="10">
    <location>
        <begin position="87"/>
        <end position="101"/>
    </location>
</feature>
<dbReference type="Pfam" id="PF02416">
    <property type="entry name" value="TatA_B_E"/>
    <property type="match status" value="1"/>
</dbReference>
<evidence type="ECO:0000256" key="1">
    <source>
        <dbReference type="ARBA" id="ARBA00004162"/>
    </source>
</evidence>
<evidence type="ECO:0000256" key="4">
    <source>
        <dbReference type="ARBA" id="ARBA00022692"/>
    </source>
</evidence>
<evidence type="ECO:0000256" key="8">
    <source>
        <dbReference type="ARBA" id="ARBA00023136"/>
    </source>
</evidence>
<dbReference type="PANTHER" id="PTHR42982">
    <property type="entry name" value="SEC-INDEPENDENT PROTEIN TRANSLOCASE PROTEIN TATA"/>
    <property type="match status" value="1"/>
</dbReference>
<keyword evidence="3 9" id="KW-1003">Cell membrane</keyword>
<evidence type="ECO:0000256" key="7">
    <source>
        <dbReference type="ARBA" id="ARBA00023010"/>
    </source>
</evidence>
<evidence type="ECO:0000256" key="5">
    <source>
        <dbReference type="ARBA" id="ARBA00022927"/>
    </source>
</evidence>
<dbReference type="InterPro" id="IPR003369">
    <property type="entry name" value="TatA/B/E"/>
</dbReference>
<comment type="similarity">
    <text evidence="9">Belongs to the TatA/E family.</text>
</comment>
<reference evidence="12" key="1">
    <citation type="journal article" date="2019" name="Int. J. Syst. Evol. Microbiol.">
        <title>Halobacteriovorax valvorus sp. nov., a novel prokaryotic predator isolated from coastal seawater of China.</title>
        <authorList>
            <person name="Chen M.-X."/>
        </authorList>
    </citation>
    <scope>NUCLEOTIDE SEQUENCE [LARGE SCALE GENOMIC DNA]</scope>
    <source>
        <strain evidence="12">BL9</strain>
    </source>
</reference>
<evidence type="ECO:0000313" key="12">
    <source>
        <dbReference type="Proteomes" id="UP000443582"/>
    </source>
</evidence>
<keyword evidence="4 9" id="KW-0812">Transmembrane</keyword>
<keyword evidence="6 9" id="KW-1133">Transmembrane helix</keyword>
<dbReference type="EMBL" id="QDKL01000004">
    <property type="protein sequence ID" value="RZF20363.1"/>
    <property type="molecule type" value="Genomic_DNA"/>
</dbReference>
<feature type="transmembrane region" description="Helical" evidence="9">
    <location>
        <begin position="6"/>
        <end position="23"/>
    </location>
</feature>
<evidence type="ECO:0000256" key="6">
    <source>
        <dbReference type="ARBA" id="ARBA00022989"/>
    </source>
</evidence>
<evidence type="ECO:0000256" key="2">
    <source>
        <dbReference type="ARBA" id="ARBA00022448"/>
    </source>
</evidence>
<feature type="region of interest" description="Disordered" evidence="10">
    <location>
        <begin position="56"/>
        <end position="101"/>
    </location>
</feature>
<dbReference type="NCBIfam" id="NF011430">
    <property type="entry name" value="PRK14861.1"/>
    <property type="match status" value="1"/>
</dbReference>
<keyword evidence="8 9" id="KW-0472">Membrane</keyword>
<name>A0ABY0IBM1_9BACT</name>
<feature type="compositionally biased region" description="Polar residues" evidence="10">
    <location>
        <begin position="56"/>
        <end position="78"/>
    </location>
</feature>
<dbReference type="PANTHER" id="PTHR42982:SF1">
    <property type="entry name" value="SEC-INDEPENDENT PROTEIN TRANSLOCASE PROTEIN TATA"/>
    <property type="match status" value="1"/>
</dbReference>
<comment type="function">
    <text evidence="9">Part of the twin-arginine translocation (Tat) system that transports large folded proteins containing a characteristic twin-arginine motif in their signal peptide across membranes. TatA could form the protein-conducting channel of the Tat system.</text>
</comment>
<dbReference type="Proteomes" id="UP000443582">
    <property type="component" value="Unassembled WGS sequence"/>
</dbReference>
<accession>A0ABY0IBM1</accession>
<evidence type="ECO:0000256" key="9">
    <source>
        <dbReference type="HAMAP-Rule" id="MF_00236"/>
    </source>
</evidence>
<dbReference type="RefSeq" id="WP_115363764.1">
    <property type="nucleotide sequence ID" value="NZ_QDKL01000004.1"/>
</dbReference>
<evidence type="ECO:0000256" key="3">
    <source>
        <dbReference type="ARBA" id="ARBA00022475"/>
    </source>
</evidence>
<evidence type="ECO:0000313" key="11">
    <source>
        <dbReference type="EMBL" id="RZF20363.1"/>
    </source>
</evidence>
<dbReference type="HAMAP" id="MF_00236">
    <property type="entry name" value="TatA_E"/>
    <property type="match status" value="1"/>
</dbReference>
<keyword evidence="2 9" id="KW-0813">Transport</keyword>
<proteinExistence type="inferred from homology"/>
<evidence type="ECO:0000256" key="10">
    <source>
        <dbReference type="SAM" id="MobiDB-lite"/>
    </source>
</evidence>
<keyword evidence="12" id="KW-1185">Reference proteome</keyword>
<keyword evidence="7 9" id="KW-0811">Translocation</keyword>
<comment type="caution">
    <text evidence="11">The sequence shown here is derived from an EMBL/GenBank/DDBJ whole genome shotgun (WGS) entry which is preliminary data.</text>
</comment>
<dbReference type="InterPro" id="IPR006312">
    <property type="entry name" value="TatA/E"/>
</dbReference>
<keyword evidence="5 9" id="KW-0653">Protein transport</keyword>
<dbReference type="Gene3D" id="1.20.5.3310">
    <property type="match status" value="1"/>
</dbReference>
<comment type="subunit">
    <text evidence="9">Forms a complex with TatC.</text>
</comment>
<protein>
    <recommendedName>
        <fullName evidence="9">Sec-independent protein translocase protein TatA</fullName>
    </recommendedName>
</protein>
<sequence length="101" mass="10805">MFGGFGAGELLIVLVFALIFIGPKKLPELAKGLGKGLREFQKAKDDLMDHVNDAAEQNSAATEKVADQSTQNDAQLESGQDEVVDASQDKVEAENPKSKDS</sequence>
<comment type="subcellular location">
    <subcellularLocation>
        <location evidence="1 9">Cell membrane</location>
        <topology evidence="1 9">Single-pass membrane protein</topology>
    </subcellularLocation>
</comment>
<organism evidence="11 12">
    <name type="scientific">Halobacteriovorax vibrionivorans</name>
    <dbReference type="NCBI Taxonomy" id="2152716"/>
    <lineage>
        <taxon>Bacteria</taxon>
        <taxon>Pseudomonadati</taxon>
        <taxon>Bdellovibrionota</taxon>
        <taxon>Bacteriovoracia</taxon>
        <taxon>Bacteriovoracales</taxon>
        <taxon>Halobacteriovoraceae</taxon>
        <taxon>Halobacteriovorax</taxon>
    </lineage>
</organism>